<dbReference type="EMBL" id="JAGKQM010000016">
    <property type="protein sequence ID" value="KAH0873612.1"/>
    <property type="molecule type" value="Genomic_DNA"/>
</dbReference>
<feature type="compositionally biased region" description="Polar residues" evidence="1">
    <location>
        <begin position="7"/>
        <end position="18"/>
    </location>
</feature>
<dbReference type="PANTHER" id="PTHR31286">
    <property type="entry name" value="GLYCINE-RICH CELL WALL STRUCTURAL PROTEIN 1.8-LIKE"/>
    <property type="match status" value="1"/>
</dbReference>
<gene>
    <name evidence="3" type="ORF">HID58_070974</name>
</gene>
<comment type="caution">
    <text evidence="3">The sequence shown here is derived from an EMBL/GenBank/DDBJ whole genome shotgun (WGS) entry which is preliminary data.</text>
</comment>
<dbReference type="InterPro" id="IPR025558">
    <property type="entry name" value="DUF4283"/>
</dbReference>
<dbReference type="InterPro" id="IPR036691">
    <property type="entry name" value="Endo/exonu/phosph_ase_sf"/>
</dbReference>
<feature type="non-terminal residue" evidence="3">
    <location>
        <position position="1004"/>
    </location>
</feature>
<name>A0ABQ7Z091_BRANA</name>
<evidence type="ECO:0000313" key="4">
    <source>
        <dbReference type="Proteomes" id="UP000824890"/>
    </source>
</evidence>
<evidence type="ECO:0000259" key="2">
    <source>
        <dbReference type="Pfam" id="PF14111"/>
    </source>
</evidence>
<dbReference type="Gene3D" id="3.60.10.10">
    <property type="entry name" value="Endonuclease/exonuclease/phosphatase"/>
    <property type="match status" value="1"/>
</dbReference>
<feature type="domain" description="DUF4283" evidence="2">
    <location>
        <begin position="244"/>
        <end position="327"/>
    </location>
</feature>
<feature type="region of interest" description="Disordered" evidence="1">
    <location>
        <begin position="438"/>
        <end position="507"/>
    </location>
</feature>
<feature type="compositionally biased region" description="Polar residues" evidence="1">
    <location>
        <begin position="162"/>
        <end position="186"/>
    </location>
</feature>
<reference evidence="3 4" key="1">
    <citation type="submission" date="2021-05" db="EMBL/GenBank/DDBJ databases">
        <title>Genome Assembly of Synthetic Allotetraploid Brassica napus Reveals Homoeologous Exchanges between Subgenomes.</title>
        <authorList>
            <person name="Davis J.T."/>
        </authorList>
    </citation>
    <scope>NUCLEOTIDE SEQUENCE [LARGE SCALE GENOMIC DNA]</scope>
    <source>
        <strain evidence="4">cv. Da-Ae</strain>
        <tissue evidence="3">Seedling</tissue>
    </source>
</reference>
<dbReference type="InterPro" id="IPR040256">
    <property type="entry name" value="At4g02000-like"/>
</dbReference>
<evidence type="ECO:0000256" key="1">
    <source>
        <dbReference type="SAM" id="MobiDB-lite"/>
    </source>
</evidence>
<feature type="compositionally biased region" description="Polar residues" evidence="1">
    <location>
        <begin position="27"/>
        <end position="39"/>
    </location>
</feature>
<keyword evidence="4" id="KW-1185">Reference proteome</keyword>
<dbReference type="PANTHER" id="PTHR31286:SF154">
    <property type="entry name" value="CCHC-TYPE DOMAIN-CONTAINING PROTEIN"/>
    <property type="match status" value="1"/>
</dbReference>
<accession>A0ABQ7Z091</accession>
<sequence length="1004" mass="112039">MLERQENNNITAQRQANIKTARPIKKPSQNKAQWKGNGSTRHASTRCFLCVDMSPQDEMPLNFTDRKVTSKGSNRHEFFTSFLLTNLLLSFPLMVKKKKPKRGVPAFPLSSKFARVVLASSLATAAKAKAASCVTPPDPLGSTSTASPDPVEAAHAPIDVVNVQSPSIDSPRGNTVTVEGSSSGSDASPEDKSSLSPEKQTLIPTLAKLIQKSGKLEELGTPSQHISGVPFVLIPDDNLEEAKLEFQDFLFARFQGDIPSKGKIIGVVNAIWARAGPHIFVHQVGHGSFLLKVTSPRTREILLSRSAWMIAGSPMFITAWSPEFALEDPPLSTAVNLVELRGVPYLLFDQRSLSRLSIAIGKPLSLFPETERKKNFEVAKVWVQVSLLKELPSKIITGFSNAREVEITVSYPWLPSCSKFGHTNLQCANLRTSWKPIVPPAKVSCRPPPSRSRSREPKGRRNSRSSRVRSRALASSSNTEINSTTDVEQHQDLETTEPAQTVPSEMNSQDHATLLLNSQEDPPLSAMASIDKQLIEAPVEIMEIMPHPTEDPDQSPTLQTGKREILPHTNDDQGPLPPPTVSLAIGQGFSTDIVHHDSAQANNSTAGGSHDQSPFYLVSNRKSGRWKFFENSSSHEAAKIVVGWHPSVTMTIYQSTPQAVTCGIVLLSKNINLTVTFVYAYNQVEDRLQLWNDLATLNATTPVANYPWAVLGDFNQILRAEHHSDHLSLNVDVTGMDDFNLAIQEVDLFEAQSKGLPYTWWNNQDNNPHWATKFPDSFSEFLEPLESDHAPCLMHVPSLQTRVVKPFKFFHHIMDHPDYLDAVKNAWNCDQIQGKNLFKLARSLKLLKTVLKNLNKTHFSGITQRVKEQASKVSDLHRQLLSQPSAATAMLEHAERAKWHVLIKAEEKFYRQKSRVQWHHLGDRDTNFYHWTVVQRANRNHIHYLRDSADNLIGSSEAIKSHSEEYFRNILGSTDMPISPCSVQQLHNLLTFRCTESQCLDLQK</sequence>
<feature type="region of interest" description="Disordered" evidence="1">
    <location>
        <begin position="1"/>
        <end position="39"/>
    </location>
</feature>
<dbReference type="SUPFAM" id="SSF56219">
    <property type="entry name" value="DNase I-like"/>
    <property type="match status" value="1"/>
</dbReference>
<feature type="compositionally biased region" description="Polar residues" evidence="1">
    <location>
        <begin position="497"/>
        <end position="507"/>
    </location>
</feature>
<dbReference type="Pfam" id="PF14111">
    <property type="entry name" value="DUF4283"/>
    <property type="match status" value="1"/>
</dbReference>
<feature type="compositionally biased region" description="Basic residues" evidence="1">
    <location>
        <begin position="460"/>
        <end position="470"/>
    </location>
</feature>
<feature type="region of interest" description="Disordered" evidence="1">
    <location>
        <begin position="130"/>
        <end position="198"/>
    </location>
</feature>
<dbReference type="Proteomes" id="UP000824890">
    <property type="component" value="Unassembled WGS sequence"/>
</dbReference>
<proteinExistence type="predicted"/>
<organism evidence="3 4">
    <name type="scientific">Brassica napus</name>
    <name type="common">Rape</name>
    <dbReference type="NCBI Taxonomy" id="3708"/>
    <lineage>
        <taxon>Eukaryota</taxon>
        <taxon>Viridiplantae</taxon>
        <taxon>Streptophyta</taxon>
        <taxon>Embryophyta</taxon>
        <taxon>Tracheophyta</taxon>
        <taxon>Spermatophyta</taxon>
        <taxon>Magnoliopsida</taxon>
        <taxon>eudicotyledons</taxon>
        <taxon>Gunneridae</taxon>
        <taxon>Pentapetalae</taxon>
        <taxon>rosids</taxon>
        <taxon>malvids</taxon>
        <taxon>Brassicales</taxon>
        <taxon>Brassicaceae</taxon>
        <taxon>Brassiceae</taxon>
        <taxon>Brassica</taxon>
    </lineage>
</organism>
<protein>
    <recommendedName>
        <fullName evidence="2">DUF4283 domain-containing protein</fullName>
    </recommendedName>
</protein>
<evidence type="ECO:0000313" key="3">
    <source>
        <dbReference type="EMBL" id="KAH0873612.1"/>
    </source>
</evidence>